<organism evidence="2 3">
    <name type="scientific">Staurois parvus</name>
    <dbReference type="NCBI Taxonomy" id="386267"/>
    <lineage>
        <taxon>Eukaryota</taxon>
        <taxon>Metazoa</taxon>
        <taxon>Chordata</taxon>
        <taxon>Craniata</taxon>
        <taxon>Vertebrata</taxon>
        <taxon>Euteleostomi</taxon>
        <taxon>Amphibia</taxon>
        <taxon>Batrachia</taxon>
        <taxon>Anura</taxon>
        <taxon>Neobatrachia</taxon>
        <taxon>Ranoidea</taxon>
        <taxon>Ranidae</taxon>
        <taxon>Staurois</taxon>
    </lineage>
</organism>
<evidence type="ECO:0000313" key="2">
    <source>
        <dbReference type="EMBL" id="CAI9572645.1"/>
    </source>
</evidence>
<accession>A0ABN9DJ56</accession>
<sequence length="58" mass="6304">MPIGSDSRVQDVPVHQSDVADQHRSMLQNALPPPSPATSDSALQASFLMHRHILDSTI</sequence>
<dbReference type="EMBL" id="CATNWA010014510">
    <property type="protein sequence ID" value="CAI9572645.1"/>
    <property type="molecule type" value="Genomic_DNA"/>
</dbReference>
<comment type="caution">
    <text evidence="2">The sequence shown here is derived from an EMBL/GenBank/DDBJ whole genome shotgun (WGS) entry which is preliminary data.</text>
</comment>
<evidence type="ECO:0000313" key="3">
    <source>
        <dbReference type="Proteomes" id="UP001162483"/>
    </source>
</evidence>
<name>A0ABN9DJ56_9NEOB</name>
<evidence type="ECO:0000256" key="1">
    <source>
        <dbReference type="SAM" id="MobiDB-lite"/>
    </source>
</evidence>
<dbReference type="Proteomes" id="UP001162483">
    <property type="component" value="Unassembled WGS sequence"/>
</dbReference>
<protein>
    <submittedName>
        <fullName evidence="2">Uncharacterized protein</fullName>
    </submittedName>
</protein>
<gene>
    <name evidence="2" type="ORF">SPARVUS_LOCUS7475949</name>
</gene>
<reference evidence="2" key="1">
    <citation type="submission" date="2023-05" db="EMBL/GenBank/DDBJ databases">
        <authorList>
            <person name="Stuckert A."/>
        </authorList>
    </citation>
    <scope>NUCLEOTIDE SEQUENCE</scope>
</reference>
<feature type="region of interest" description="Disordered" evidence="1">
    <location>
        <begin position="1"/>
        <end position="40"/>
    </location>
</feature>
<keyword evidence="3" id="KW-1185">Reference proteome</keyword>
<proteinExistence type="predicted"/>